<reference evidence="2 3" key="1">
    <citation type="submission" date="2016-07" db="EMBL/GenBank/DDBJ databases">
        <title>Pervasive Adenine N6-methylation of Active Genes in Fungi.</title>
        <authorList>
            <consortium name="DOE Joint Genome Institute"/>
            <person name="Mondo S.J."/>
            <person name="Dannebaum R.O."/>
            <person name="Kuo R.C."/>
            <person name="Labutti K."/>
            <person name="Haridas S."/>
            <person name="Kuo A."/>
            <person name="Salamov A."/>
            <person name="Ahrendt S.R."/>
            <person name="Lipzen A."/>
            <person name="Sullivan W."/>
            <person name="Andreopoulos W.B."/>
            <person name="Clum A."/>
            <person name="Lindquist E."/>
            <person name="Daum C."/>
            <person name="Ramamoorthy G.K."/>
            <person name="Gryganskyi A."/>
            <person name="Culley D."/>
            <person name="Magnuson J.K."/>
            <person name="James T.Y."/>
            <person name="O'Malley M.A."/>
            <person name="Stajich J.E."/>
            <person name="Spatafora J.W."/>
            <person name="Visel A."/>
            <person name="Grigoriev I.V."/>
        </authorList>
    </citation>
    <scope>NUCLEOTIDE SEQUENCE [LARGE SCALE GENOMIC DNA]</scope>
    <source>
        <strain evidence="2 3">CBS 115471</strain>
    </source>
</reference>
<dbReference type="Proteomes" id="UP000193144">
    <property type="component" value="Unassembled WGS sequence"/>
</dbReference>
<feature type="compositionally biased region" description="Low complexity" evidence="1">
    <location>
        <begin position="58"/>
        <end position="67"/>
    </location>
</feature>
<evidence type="ECO:0000256" key="1">
    <source>
        <dbReference type="SAM" id="MobiDB-lite"/>
    </source>
</evidence>
<dbReference type="AlphaFoldDB" id="A0A1Y1Z0Y4"/>
<accession>A0A1Y1Z0Y4</accession>
<organism evidence="2 3">
    <name type="scientific">Clohesyomyces aquaticus</name>
    <dbReference type="NCBI Taxonomy" id="1231657"/>
    <lineage>
        <taxon>Eukaryota</taxon>
        <taxon>Fungi</taxon>
        <taxon>Dikarya</taxon>
        <taxon>Ascomycota</taxon>
        <taxon>Pezizomycotina</taxon>
        <taxon>Dothideomycetes</taxon>
        <taxon>Pleosporomycetidae</taxon>
        <taxon>Pleosporales</taxon>
        <taxon>Lindgomycetaceae</taxon>
        <taxon>Clohesyomyces</taxon>
    </lineage>
</organism>
<feature type="compositionally biased region" description="Polar residues" evidence="1">
    <location>
        <begin position="10"/>
        <end position="26"/>
    </location>
</feature>
<name>A0A1Y1Z0Y4_9PLEO</name>
<comment type="caution">
    <text evidence="2">The sequence shown here is derived from an EMBL/GenBank/DDBJ whole genome shotgun (WGS) entry which is preliminary data.</text>
</comment>
<evidence type="ECO:0000313" key="3">
    <source>
        <dbReference type="Proteomes" id="UP000193144"/>
    </source>
</evidence>
<evidence type="ECO:0000313" key="2">
    <source>
        <dbReference type="EMBL" id="ORY03948.1"/>
    </source>
</evidence>
<dbReference type="EMBL" id="MCFA01000141">
    <property type="protein sequence ID" value="ORY03948.1"/>
    <property type="molecule type" value="Genomic_DNA"/>
</dbReference>
<proteinExistence type="predicted"/>
<sequence length="176" mass="19076">MPDAKRPARAQQSHGSERLSVSNTSPAALCAAQGDEAVHTTAATSSHTAERRLSDPRSAAASALTGSAHAQRQTCSWRSLRAAGHSGLPVPVGPWLKLTAARGTLPVRSMFPWQPKSNQSSLSYTTSLSRRPAPFFYLHRKAHFLFTTLFCLFVDVSLIKSNSSHSFSELLAFLQN</sequence>
<feature type="region of interest" description="Disordered" evidence="1">
    <location>
        <begin position="1"/>
        <end position="67"/>
    </location>
</feature>
<protein>
    <submittedName>
        <fullName evidence="2">Uncharacterized protein</fullName>
    </submittedName>
</protein>
<gene>
    <name evidence="2" type="ORF">BCR34DRAFT_65303</name>
</gene>
<keyword evidence="3" id="KW-1185">Reference proteome</keyword>